<organism evidence="1 2">
    <name type="scientific">Caenorhabditis japonica</name>
    <dbReference type="NCBI Taxonomy" id="281687"/>
    <lineage>
        <taxon>Eukaryota</taxon>
        <taxon>Metazoa</taxon>
        <taxon>Ecdysozoa</taxon>
        <taxon>Nematoda</taxon>
        <taxon>Chromadorea</taxon>
        <taxon>Rhabditida</taxon>
        <taxon>Rhabditina</taxon>
        <taxon>Rhabditomorpha</taxon>
        <taxon>Rhabditoidea</taxon>
        <taxon>Rhabditidae</taxon>
        <taxon>Peloderinae</taxon>
        <taxon>Caenorhabditis</taxon>
    </lineage>
</organism>
<dbReference type="EnsemblMetazoa" id="CJA37534.1">
    <property type="protein sequence ID" value="CJA37534.1"/>
    <property type="gene ID" value="WBGene00213381"/>
</dbReference>
<dbReference type="Proteomes" id="UP000005237">
    <property type="component" value="Unassembled WGS sequence"/>
</dbReference>
<sequence length="73" mass="8476">MHTVVRRWCSITVFTVTEQAKFIEDVFFNSMIIIQNHATLFRTYSTRQKLLFRIRLSTKVALSTTPPLTASLV</sequence>
<evidence type="ECO:0000313" key="2">
    <source>
        <dbReference type="Proteomes" id="UP000005237"/>
    </source>
</evidence>
<reference evidence="1" key="2">
    <citation type="submission" date="2022-06" db="UniProtKB">
        <authorList>
            <consortium name="EnsemblMetazoa"/>
        </authorList>
    </citation>
    <scope>IDENTIFICATION</scope>
    <source>
        <strain evidence="1">DF5081</strain>
    </source>
</reference>
<accession>A0A8R1EP35</accession>
<dbReference type="AlphaFoldDB" id="A0A8R1EP35"/>
<protein>
    <submittedName>
        <fullName evidence="1">Uncharacterized protein</fullName>
    </submittedName>
</protein>
<keyword evidence="2" id="KW-1185">Reference proteome</keyword>
<proteinExistence type="predicted"/>
<name>A0A8R1EP35_CAEJA</name>
<evidence type="ECO:0000313" key="1">
    <source>
        <dbReference type="EnsemblMetazoa" id="CJA37534.1"/>
    </source>
</evidence>
<reference evidence="2" key="1">
    <citation type="submission" date="2010-08" db="EMBL/GenBank/DDBJ databases">
        <authorList>
            <consortium name="Caenorhabditis japonica Sequencing Consortium"/>
            <person name="Wilson R.K."/>
        </authorList>
    </citation>
    <scope>NUCLEOTIDE SEQUENCE [LARGE SCALE GENOMIC DNA]</scope>
    <source>
        <strain evidence="2">DF5081</strain>
    </source>
</reference>